<dbReference type="Proteomes" id="UP001470230">
    <property type="component" value="Unassembled WGS sequence"/>
</dbReference>
<evidence type="ECO:0000313" key="2">
    <source>
        <dbReference type="Proteomes" id="UP001470230"/>
    </source>
</evidence>
<organism evidence="1 2">
    <name type="scientific">Tritrichomonas musculus</name>
    <dbReference type="NCBI Taxonomy" id="1915356"/>
    <lineage>
        <taxon>Eukaryota</taxon>
        <taxon>Metamonada</taxon>
        <taxon>Parabasalia</taxon>
        <taxon>Tritrichomonadida</taxon>
        <taxon>Tritrichomonadidae</taxon>
        <taxon>Tritrichomonas</taxon>
    </lineage>
</organism>
<keyword evidence="2" id="KW-1185">Reference proteome</keyword>
<protein>
    <submittedName>
        <fullName evidence="1">Uncharacterized protein</fullName>
    </submittedName>
</protein>
<accession>A0ABR2HGC1</accession>
<comment type="caution">
    <text evidence="1">The sequence shown here is derived from an EMBL/GenBank/DDBJ whole genome shotgun (WGS) entry which is preliminary data.</text>
</comment>
<name>A0ABR2HGC1_9EUKA</name>
<proteinExistence type="predicted"/>
<reference evidence="1 2" key="1">
    <citation type="submission" date="2024-04" db="EMBL/GenBank/DDBJ databases">
        <title>Tritrichomonas musculus Genome.</title>
        <authorList>
            <person name="Alves-Ferreira E."/>
            <person name="Grigg M."/>
            <person name="Lorenzi H."/>
            <person name="Galac M."/>
        </authorList>
    </citation>
    <scope>NUCLEOTIDE SEQUENCE [LARGE SCALE GENOMIC DNA]</scope>
    <source>
        <strain evidence="1 2">EAF2021</strain>
    </source>
</reference>
<gene>
    <name evidence="1" type="ORF">M9Y10_020465</name>
</gene>
<dbReference type="EMBL" id="JAPFFF010000029">
    <property type="protein sequence ID" value="KAK8846443.1"/>
    <property type="molecule type" value="Genomic_DNA"/>
</dbReference>
<sequence length="224" mass="25665">MSSNYLQLPLPENGSQYYPDQFIDCVIKFWKNGGSVIPLCDNDPFTFLVNLFLERIEFPETGKTNLRVHGFHQGRSHLKTDPTGKLDQPGTFNSSPIEFEKGRRAPLSLNIVDIYEGVTISYAPDDQQQYVPFIPFMRDSQGGISSLYFQGDIENVVGHIVVDCGFTKLFEKITEIGTARYIQNIAAWTAQSESKIPRGIRPDLFHPDISWGIIYWEKYFYLKH</sequence>
<evidence type="ECO:0000313" key="1">
    <source>
        <dbReference type="EMBL" id="KAK8846443.1"/>
    </source>
</evidence>